<name>A0A0H5R9V3_9EUKA</name>
<sequence>VDQQLTALSNSTMIDLTDPTHIIVLQPGSAFIRYGLAHHECPKSLPNVIAYRCSPTNRNDHDLVSVSKHDQELVEKRRDDEAKETQSTFKKRFKSKYNSAKSTVMNSFFNSSSAPIFTQTNCLQRLEPGEAANHRWVFTDARPEEPSYVIGDRALHLAPDSNYALFYPIHRGQLSSDPLHATYSAVNALYQMFSHIIFNELEVEKGQIHLYGVSLAIPDVMCHREIVDLHDLLLKQIGVGAVFVHRESVLACFGAGLSTCCVVDIGKEKTQVCCIREGIVIPNTSVVSHYGADHFTESFLYFLRACSGQVNGFEGDHYFPLKDINISLPQHFAIVDSLKINACAFPPSTVEDAYFDQCHEFFVTDYQSHITSRYRINMTQAGYLAPLCLFQTALFGPGAYFERCHKLLYIQQDIRPFDYLNKDFMESAPTVSGRAKDLARKAGIDDLQPSSLTALDGLSDVIDEGNTHIDEPDGRSCDKPHSVFSASVLPVPLHEMVRISVESIDPELRRVLLSQILVVGGTAKIKGFSDEFEDRLLDSVACYLNESDRIEVVQNSKESDVSHLSWVGAAILAQTTGCWVMQREWNNSAIGSHTHLLRAKVPFSWDI</sequence>
<reference evidence="3" key="1">
    <citation type="submission" date="2015-04" db="EMBL/GenBank/DDBJ databases">
        <title>The genome sequence of the plant pathogenic Rhizarian Plasmodiophora brassicae reveals insights in its biotrophic life cycle and the origin of chitin synthesis.</title>
        <authorList>
            <person name="Schwelm A."/>
            <person name="Fogelqvist J."/>
            <person name="Knaust A."/>
            <person name="Julke S."/>
            <person name="Lilja T."/>
            <person name="Dhandapani V."/>
            <person name="Bonilla-Rosso G."/>
            <person name="Karlsson M."/>
            <person name="Shevchenko A."/>
            <person name="Choi S.R."/>
            <person name="Kim H.G."/>
            <person name="Park J.Y."/>
            <person name="Lim Y.P."/>
            <person name="Ludwig-Muller J."/>
            <person name="Dixelius C."/>
        </authorList>
    </citation>
    <scope>NUCLEOTIDE SEQUENCE</scope>
    <source>
        <tissue evidence="3">Potato root galls</tissue>
    </source>
</reference>
<dbReference type="SUPFAM" id="SSF53067">
    <property type="entry name" value="Actin-like ATPase domain"/>
    <property type="match status" value="2"/>
</dbReference>
<dbReference type="Gene3D" id="3.90.640.10">
    <property type="entry name" value="Actin, Chain A, domain 4"/>
    <property type="match status" value="1"/>
</dbReference>
<dbReference type="Gene3D" id="3.30.420.40">
    <property type="match status" value="4"/>
</dbReference>
<dbReference type="EMBL" id="HACM01010473">
    <property type="protein sequence ID" value="CRZ10915.1"/>
    <property type="molecule type" value="Transcribed_RNA"/>
</dbReference>
<protein>
    <recommendedName>
        <fullName evidence="4">Actin-related protein 8</fullName>
    </recommendedName>
</protein>
<dbReference type="PANTHER" id="PTHR11937">
    <property type="entry name" value="ACTIN"/>
    <property type="match status" value="1"/>
</dbReference>
<proteinExistence type="inferred from homology"/>
<dbReference type="AlphaFoldDB" id="A0A0H5R9V3"/>
<evidence type="ECO:0008006" key="4">
    <source>
        <dbReference type="Google" id="ProtNLM"/>
    </source>
</evidence>
<dbReference type="CDD" id="cd10206">
    <property type="entry name" value="ASKHA_NBD_Arp8-like"/>
    <property type="match status" value="1"/>
</dbReference>
<evidence type="ECO:0000256" key="1">
    <source>
        <dbReference type="ARBA" id="ARBA00049360"/>
    </source>
</evidence>
<feature type="non-terminal residue" evidence="3">
    <location>
        <position position="1"/>
    </location>
</feature>
<accession>A0A0H5R9V3</accession>
<dbReference type="InterPro" id="IPR004000">
    <property type="entry name" value="Actin"/>
</dbReference>
<dbReference type="SMART" id="SM00268">
    <property type="entry name" value="ACTIN"/>
    <property type="match status" value="1"/>
</dbReference>
<evidence type="ECO:0000256" key="2">
    <source>
        <dbReference type="RuleBase" id="RU000487"/>
    </source>
</evidence>
<dbReference type="InterPro" id="IPR043129">
    <property type="entry name" value="ATPase_NBD"/>
</dbReference>
<evidence type="ECO:0000313" key="3">
    <source>
        <dbReference type="EMBL" id="CRZ10915.1"/>
    </source>
</evidence>
<comment type="similarity">
    <text evidence="2">Belongs to the actin family.</text>
</comment>
<dbReference type="Pfam" id="PF00022">
    <property type="entry name" value="Actin"/>
    <property type="match status" value="2"/>
</dbReference>
<comment type="catalytic activity">
    <reaction evidence="1">
        <text>ATP + H2O = ADP + phosphate + H(+)</text>
        <dbReference type="Rhea" id="RHEA:13065"/>
        <dbReference type="ChEBI" id="CHEBI:15377"/>
        <dbReference type="ChEBI" id="CHEBI:15378"/>
        <dbReference type="ChEBI" id="CHEBI:30616"/>
        <dbReference type="ChEBI" id="CHEBI:43474"/>
        <dbReference type="ChEBI" id="CHEBI:456216"/>
    </reaction>
</comment>
<organism evidence="3">
    <name type="scientific">Spongospora subterranea</name>
    <dbReference type="NCBI Taxonomy" id="70186"/>
    <lineage>
        <taxon>Eukaryota</taxon>
        <taxon>Sar</taxon>
        <taxon>Rhizaria</taxon>
        <taxon>Endomyxa</taxon>
        <taxon>Phytomyxea</taxon>
        <taxon>Plasmodiophorida</taxon>
        <taxon>Plasmodiophoridae</taxon>
        <taxon>Spongospora</taxon>
    </lineage>
</organism>